<sequence length="249" mass="27653">MWSRSRYTRQAGSLSTRLGIVLRWPIGLVLITWRYMWRVTPVYRRDEEGGPGDLPPPIPDGVDRDDIQGLADGVGPLLHRRYAVRVIDSRIGPEQAVAQLAADPNSAAPENAAVFVKSREEGDSMAVGDEYVVRMPGPWDGPVRVVHRTPTSFRFATLAGHLEAGQIEFRAFCEGGESAPEFVFEIESWARPGDRVSHLLYNKLLLAKEIQLNLWTETCLGAARNTGGRLRGGVRVHTRRVADIDDATE</sequence>
<keyword evidence="1" id="KW-1133">Transmembrane helix</keyword>
<dbReference type="EMBL" id="JAVREJ010000008">
    <property type="protein sequence ID" value="MDT0350670.1"/>
    <property type="molecule type" value="Genomic_DNA"/>
</dbReference>
<keyword evidence="1" id="KW-0812">Transmembrane</keyword>
<evidence type="ECO:0000313" key="4">
    <source>
        <dbReference type="Proteomes" id="UP001183202"/>
    </source>
</evidence>
<evidence type="ECO:0000259" key="2">
    <source>
        <dbReference type="Pfam" id="PF09348"/>
    </source>
</evidence>
<evidence type="ECO:0000256" key="1">
    <source>
        <dbReference type="SAM" id="Phobius"/>
    </source>
</evidence>
<dbReference type="Proteomes" id="UP001183202">
    <property type="component" value="Unassembled WGS sequence"/>
</dbReference>
<keyword evidence="1" id="KW-0472">Membrane</keyword>
<proteinExistence type="predicted"/>
<dbReference type="InterPro" id="IPR018960">
    <property type="entry name" value="DUF1990"/>
</dbReference>
<comment type="caution">
    <text evidence="3">The sequence shown here is derived from an EMBL/GenBank/DDBJ whole genome shotgun (WGS) entry which is preliminary data.</text>
</comment>
<dbReference type="Pfam" id="PF09348">
    <property type="entry name" value="DUF1990"/>
    <property type="match status" value="1"/>
</dbReference>
<evidence type="ECO:0000313" key="3">
    <source>
        <dbReference type="EMBL" id="MDT0350670.1"/>
    </source>
</evidence>
<reference evidence="4" key="1">
    <citation type="submission" date="2023-07" db="EMBL/GenBank/DDBJ databases">
        <title>30 novel species of actinomycetes from the DSMZ collection.</title>
        <authorList>
            <person name="Nouioui I."/>
        </authorList>
    </citation>
    <scope>NUCLEOTIDE SEQUENCE [LARGE SCALE GENOMIC DNA]</scope>
    <source>
        <strain evidence="4">DSM 45834</strain>
    </source>
</reference>
<name>A0ABU2N9Q1_9PSEU</name>
<dbReference type="RefSeq" id="WP_311556695.1">
    <property type="nucleotide sequence ID" value="NZ_JAVREJ010000008.1"/>
</dbReference>
<accession>A0ABU2N9Q1</accession>
<organism evidence="3 4">
    <name type="scientific">Pseudonocardia charpentierae</name>
    <dbReference type="NCBI Taxonomy" id="3075545"/>
    <lineage>
        <taxon>Bacteria</taxon>
        <taxon>Bacillati</taxon>
        <taxon>Actinomycetota</taxon>
        <taxon>Actinomycetes</taxon>
        <taxon>Pseudonocardiales</taxon>
        <taxon>Pseudonocardiaceae</taxon>
        <taxon>Pseudonocardia</taxon>
    </lineage>
</organism>
<feature type="domain" description="DUF1990" evidence="2">
    <location>
        <begin position="111"/>
        <end position="201"/>
    </location>
</feature>
<keyword evidence="4" id="KW-1185">Reference proteome</keyword>
<gene>
    <name evidence="3" type="ORF">RM445_14145</name>
</gene>
<feature type="transmembrane region" description="Helical" evidence="1">
    <location>
        <begin position="20"/>
        <end position="37"/>
    </location>
</feature>
<protein>
    <submittedName>
        <fullName evidence="3">DUF1990 family protein</fullName>
    </submittedName>
</protein>